<keyword evidence="1" id="KW-1133">Transmembrane helix</keyword>
<dbReference type="Pfam" id="PF06182">
    <property type="entry name" value="ABC2_membrane_6"/>
    <property type="match status" value="1"/>
</dbReference>
<feature type="transmembrane region" description="Helical" evidence="1">
    <location>
        <begin position="231"/>
        <end position="252"/>
    </location>
</feature>
<organism evidence="2 3">
    <name type="scientific">Arthrobacter pigmenti</name>
    <dbReference type="NCBI Taxonomy" id="271432"/>
    <lineage>
        <taxon>Bacteria</taxon>
        <taxon>Bacillati</taxon>
        <taxon>Actinomycetota</taxon>
        <taxon>Actinomycetes</taxon>
        <taxon>Micrococcales</taxon>
        <taxon>Micrococcaceae</taxon>
        <taxon>Arthrobacter</taxon>
    </lineage>
</organism>
<feature type="transmembrane region" description="Helical" evidence="1">
    <location>
        <begin position="59"/>
        <end position="77"/>
    </location>
</feature>
<keyword evidence="1" id="KW-0812">Transmembrane</keyword>
<keyword evidence="3" id="KW-1185">Reference proteome</keyword>
<comment type="caution">
    <text evidence="2">The sequence shown here is derived from an EMBL/GenBank/DDBJ whole genome shotgun (WGS) entry which is preliminary data.</text>
</comment>
<proteinExistence type="predicted"/>
<dbReference type="InterPro" id="IPR010390">
    <property type="entry name" value="ABC-2_transporter-like"/>
</dbReference>
<dbReference type="AlphaFoldDB" id="A0A846RUF9"/>
<dbReference type="PANTHER" id="PTHR36832:SF2">
    <property type="entry name" value="INTEGRAL MEMBRANE PROTEIN"/>
    <property type="match status" value="1"/>
</dbReference>
<sequence length="264" mass="28581">MRAYWELMKSSFRRHSTYRLAAFAGAFTNSVFGLIRASLLLSAIATAGGSIGGYSPVEAATYVWLGQALLGPIGLFGSAELSRRVKSGDVTVDLLRSVNLIGSYWAQDLGRAVFDFLPRGVPPLVVGALVTGLSLPTSFGPYALGFLSILAAISLTFMGFFIMNLLSFWVVEIRGFWMLYMVLMNLLSGFLVPVSWFPGWLADFARATPFPSMLQTPVDILAGRVDGGESVLLVAIQLLWLAALLAVAHFMVRFGSRKLVIQGG</sequence>
<evidence type="ECO:0000256" key="1">
    <source>
        <dbReference type="SAM" id="Phobius"/>
    </source>
</evidence>
<evidence type="ECO:0000313" key="3">
    <source>
        <dbReference type="Proteomes" id="UP000547458"/>
    </source>
</evidence>
<evidence type="ECO:0000313" key="2">
    <source>
        <dbReference type="EMBL" id="NJC23777.1"/>
    </source>
</evidence>
<dbReference type="RefSeq" id="WP_167995109.1">
    <property type="nucleotide sequence ID" value="NZ_JAATJL010000001.1"/>
</dbReference>
<gene>
    <name evidence="2" type="ORF">BJ994_002853</name>
</gene>
<dbReference type="Proteomes" id="UP000547458">
    <property type="component" value="Unassembled WGS sequence"/>
</dbReference>
<protein>
    <submittedName>
        <fullName evidence="2">ABC-2 type transport system permease protein</fullName>
    </submittedName>
</protein>
<reference evidence="2 3" key="1">
    <citation type="submission" date="2020-03" db="EMBL/GenBank/DDBJ databases">
        <title>Sequencing the genomes of 1000 actinobacteria strains.</title>
        <authorList>
            <person name="Klenk H.-P."/>
        </authorList>
    </citation>
    <scope>NUCLEOTIDE SEQUENCE [LARGE SCALE GENOMIC DNA]</scope>
    <source>
        <strain evidence="2 3">DSM 16403</strain>
    </source>
</reference>
<dbReference type="EMBL" id="JAATJL010000001">
    <property type="protein sequence ID" value="NJC23777.1"/>
    <property type="molecule type" value="Genomic_DNA"/>
</dbReference>
<feature type="transmembrane region" description="Helical" evidence="1">
    <location>
        <begin position="121"/>
        <end position="139"/>
    </location>
</feature>
<feature type="transmembrane region" description="Helical" evidence="1">
    <location>
        <begin position="177"/>
        <end position="197"/>
    </location>
</feature>
<feature type="transmembrane region" description="Helical" evidence="1">
    <location>
        <begin position="145"/>
        <end position="170"/>
    </location>
</feature>
<keyword evidence="1" id="KW-0472">Membrane</keyword>
<accession>A0A846RUF9</accession>
<feature type="transmembrane region" description="Helical" evidence="1">
    <location>
        <begin position="20"/>
        <end position="47"/>
    </location>
</feature>
<dbReference type="PANTHER" id="PTHR36832">
    <property type="entry name" value="SLR1174 PROTEIN-RELATED"/>
    <property type="match status" value="1"/>
</dbReference>
<name>A0A846RUF9_9MICC</name>